<comment type="caution">
    <text evidence="1">The sequence shown here is derived from an EMBL/GenBank/DDBJ whole genome shotgun (WGS) entry which is preliminary data.</text>
</comment>
<evidence type="ECO:0000313" key="1">
    <source>
        <dbReference type="EMBL" id="MBW0591469.1"/>
    </source>
</evidence>
<gene>
    <name evidence="1" type="ORF">O181_131184</name>
</gene>
<protein>
    <submittedName>
        <fullName evidence="1">Uncharacterized protein</fullName>
    </submittedName>
</protein>
<organism evidence="1 2">
    <name type="scientific">Austropuccinia psidii MF-1</name>
    <dbReference type="NCBI Taxonomy" id="1389203"/>
    <lineage>
        <taxon>Eukaryota</taxon>
        <taxon>Fungi</taxon>
        <taxon>Dikarya</taxon>
        <taxon>Basidiomycota</taxon>
        <taxon>Pucciniomycotina</taxon>
        <taxon>Pucciniomycetes</taxon>
        <taxon>Pucciniales</taxon>
        <taxon>Sphaerophragmiaceae</taxon>
        <taxon>Austropuccinia</taxon>
    </lineage>
</organism>
<name>A0A9Q3QAT0_9BASI</name>
<evidence type="ECO:0000313" key="2">
    <source>
        <dbReference type="Proteomes" id="UP000765509"/>
    </source>
</evidence>
<dbReference type="Proteomes" id="UP000765509">
    <property type="component" value="Unassembled WGS sequence"/>
</dbReference>
<accession>A0A9Q3QAT0</accession>
<reference evidence="1" key="1">
    <citation type="submission" date="2021-03" db="EMBL/GenBank/DDBJ databases">
        <title>Draft genome sequence of rust myrtle Austropuccinia psidii MF-1, a brazilian biotype.</title>
        <authorList>
            <person name="Quecine M.C."/>
            <person name="Pachon D.M.R."/>
            <person name="Bonatelli M.L."/>
            <person name="Correr F.H."/>
            <person name="Franceschini L.M."/>
            <person name="Leite T.F."/>
            <person name="Margarido G.R.A."/>
            <person name="Almeida C.A."/>
            <person name="Ferrarezi J.A."/>
            <person name="Labate C.A."/>
        </authorList>
    </citation>
    <scope>NUCLEOTIDE SEQUENCE</scope>
    <source>
        <strain evidence="1">MF-1</strain>
    </source>
</reference>
<dbReference type="EMBL" id="AVOT02143289">
    <property type="protein sequence ID" value="MBW0591469.1"/>
    <property type="molecule type" value="Genomic_DNA"/>
</dbReference>
<sequence>MLTRPHCPPDEIPTLPPHLRPHHSLPFHTLPLPSLCLWSALPTCSRHHLSLHLCGALPTPLTILALAECPPNTAYHPYTCVVPSQHAPDTAYHPYPRRAPS</sequence>
<keyword evidence="2" id="KW-1185">Reference proteome</keyword>
<dbReference type="AlphaFoldDB" id="A0A9Q3QAT0"/>
<proteinExistence type="predicted"/>